<name>A0ABR3ZTS2_9LECA</name>
<keyword evidence="1" id="KW-1133">Transmembrane helix</keyword>
<feature type="transmembrane region" description="Helical" evidence="1">
    <location>
        <begin position="7"/>
        <end position="27"/>
    </location>
</feature>
<evidence type="ECO:0000313" key="2">
    <source>
        <dbReference type="EMBL" id="KAL2036430.1"/>
    </source>
</evidence>
<evidence type="ECO:0000313" key="3">
    <source>
        <dbReference type="Proteomes" id="UP001590950"/>
    </source>
</evidence>
<protein>
    <recommendedName>
        <fullName evidence="4">Major facilitator superfamily (MFS) profile domain-containing protein</fullName>
    </recommendedName>
</protein>
<keyword evidence="3" id="KW-1185">Reference proteome</keyword>
<dbReference type="Proteomes" id="UP001590950">
    <property type="component" value="Unassembled WGS sequence"/>
</dbReference>
<feature type="transmembrane region" description="Helical" evidence="1">
    <location>
        <begin position="52"/>
        <end position="75"/>
    </location>
</feature>
<accession>A0ABR3ZTS2</accession>
<keyword evidence="1" id="KW-0472">Membrane</keyword>
<proteinExistence type="predicted"/>
<dbReference type="InterPro" id="IPR036259">
    <property type="entry name" value="MFS_trans_sf"/>
</dbReference>
<evidence type="ECO:0000256" key="1">
    <source>
        <dbReference type="SAM" id="Phobius"/>
    </source>
</evidence>
<dbReference type="EMBL" id="JBEFKJ010000089">
    <property type="protein sequence ID" value="KAL2036430.1"/>
    <property type="molecule type" value="Genomic_DNA"/>
</dbReference>
<dbReference type="Gene3D" id="1.20.1250.20">
    <property type="entry name" value="MFS general substrate transporter like domains"/>
    <property type="match status" value="1"/>
</dbReference>
<gene>
    <name evidence="2" type="ORF">N7G274_010853</name>
</gene>
<sequence length="82" mass="8582">MMVELRGTALLATITTLTSLGFLMIGYDNGLLVGLVNNDALNKTFNTPGQTMIGTIVSIFDVGAFHGAVATSFLARSSANDE</sequence>
<evidence type="ECO:0008006" key="4">
    <source>
        <dbReference type="Google" id="ProtNLM"/>
    </source>
</evidence>
<organism evidence="2 3">
    <name type="scientific">Stereocaulon virgatum</name>
    <dbReference type="NCBI Taxonomy" id="373712"/>
    <lineage>
        <taxon>Eukaryota</taxon>
        <taxon>Fungi</taxon>
        <taxon>Dikarya</taxon>
        <taxon>Ascomycota</taxon>
        <taxon>Pezizomycotina</taxon>
        <taxon>Lecanoromycetes</taxon>
        <taxon>OSLEUM clade</taxon>
        <taxon>Lecanoromycetidae</taxon>
        <taxon>Lecanorales</taxon>
        <taxon>Lecanorineae</taxon>
        <taxon>Stereocaulaceae</taxon>
        <taxon>Stereocaulon</taxon>
    </lineage>
</organism>
<reference evidence="2 3" key="1">
    <citation type="submission" date="2024-09" db="EMBL/GenBank/DDBJ databases">
        <title>Rethinking Asexuality: The Enigmatic Case of Functional Sexual Genes in Lepraria (Stereocaulaceae).</title>
        <authorList>
            <person name="Doellman M."/>
            <person name="Sun Y."/>
            <person name="Barcenas-Pena A."/>
            <person name="Lumbsch H.T."/>
            <person name="Grewe F."/>
        </authorList>
    </citation>
    <scope>NUCLEOTIDE SEQUENCE [LARGE SCALE GENOMIC DNA]</scope>
    <source>
        <strain evidence="2 3">Mercado 3170</strain>
    </source>
</reference>
<keyword evidence="1" id="KW-0812">Transmembrane</keyword>
<comment type="caution">
    <text evidence="2">The sequence shown here is derived from an EMBL/GenBank/DDBJ whole genome shotgun (WGS) entry which is preliminary data.</text>
</comment>